<dbReference type="Pfam" id="PF01535">
    <property type="entry name" value="PPR"/>
    <property type="match status" value="4"/>
</dbReference>
<evidence type="ECO:0000313" key="4">
    <source>
        <dbReference type="EMBL" id="KAJ9177028.1"/>
    </source>
</evidence>
<dbReference type="InterPro" id="IPR011990">
    <property type="entry name" value="TPR-like_helical_dom_sf"/>
</dbReference>
<dbReference type="Gene3D" id="1.25.40.10">
    <property type="entry name" value="Tetratricopeptide repeat domain"/>
    <property type="match status" value="3"/>
</dbReference>
<feature type="repeat" description="PPR" evidence="3">
    <location>
        <begin position="352"/>
        <end position="386"/>
    </location>
</feature>
<gene>
    <name evidence="4" type="ORF">P3X46_012283</name>
</gene>
<keyword evidence="5" id="KW-1185">Reference proteome</keyword>
<protein>
    <recommendedName>
        <fullName evidence="6">Pentacotripeptide-repeat region of PRORP domain-containing protein</fullName>
    </recommendedName>
</protein>
<keyword evidence="2" id="KW-0677">Repeat</keyword>
<evidence type="ECO:0008006" key="6">
    <source>
        <dbReference type="Google" id="ProtNLM"/>
    </source>
</evidence>
<sequence>MKLLPRSNANLWRRVHVVLRAQLLPSDALTSSSYSSSAPVDSLHRRISRSGNPAVSIVTVIEKWLEEGKSVEQSELRIFIKQLRKYRRFKQALQISQWMSDQRAYNLSPGDVAIQLDLITKVYGLDEAERYFHSIPDTSRGHQVYGSLLNCYAHKKCLEKAEGIMQKMKELQFVKNPLAYNVMLNLYSQMGKYEKLDILMEEMEEKGINCDMFTFNVRLNAYAASSDIEGMEKLLMKMEADPVINMDFHSYVTAANGYLKAGLIEKALMLLKRSEQLIKGKSKWLPLEMLLTLYAAAGNKDEVYRVWNLYKNNGRFLNSGYSCMISSLAKLDDLDGAERIWEEWDSGKQLFDIRIANLMIGAYSKRGLLEKAEACINKIIENGMEPDAITWDHLATGYRASGQMKKAVEAIKKAISTTKRGWKPSLTLASFLEYLKGKGDIEAVEDLLKMVKEHCHFSAGATAKLSSFISKENLTTNSLDQKEDDDEIFGGEQQFIEKGST</sequence>
<accession>A0ABQ9MBM7</accession>
<comment type="similarity">
    <text evidence="1">Belongs to the PPR family. P subfamily.</text>
</comment>
<organism evidence="4 5">
    <name type="scientific">Hevea brasiliensis</name>
    <name type="common">Para rubber tree</name>
    <name type="synonym">Siphonia brasiliensis</name>
    <dbReference type="NCBI Taxonomy" id="3981"/>
    <lineage>
        <taxon>Eukaryota</taxon>
        <taxon>Viridiplantae</taxon>
        <taxon>Streptophyta</taxon>
        <taxon>Embryophyta</taxon>
        <taxon>Tracheophyta</taxon>
        <taxon>Spermatophyta</taxon>
        <taxon>Magnoliopsida</taxon>
        <taxon>eudicotyledons</taxon>
        <taxon>Gunneridae</taxon>
        <taxon>Pentapetalae</taxon>
        <taxon>rosids</taxon>
        <taxon>fabids</taxon>
        <taxon>Malpighiales</taxon>
        <taxon>Euphorbiaceae</taxon>
        <taxon>Crotonoideae</taxon>
        <taxon>Micrandreae</taxon>
        <taxon>Hevea</taxon>
    </lineage>
</organism>
<dbReference type="Pfam" id="PF13041">
    <property type="entry name" value="PPR_2"/>
    <property type="match status" value="1"/>
</dbReference>
<proteinExistence type="inferred from homology"/>
<dbReference type="InterPro" id="IPR002885">
    <property type="entry name" value="PPR_rpt"/>
</dbReference>
<name>A0ABQ9MBM7_HEVBR</name>
<reference evidence="4" key="1">
    <citation type="journal article" date="2023" name="Plant Biotechnol. J.">
        <title>Chromosome-level wild Hevea brasiliensis genome provides new tools for genomic-assisted breeding and valuable loci to elevate rubber yield.</title>
        <authorList>
            <person name="Cheng H."/>
            <person name="Song X."/>
            <person name="Hu Y."/>
            <person name="Wu T."/>
            <person name="Yang Q."/>
            <person name="An Z."/>
            <person name="Feng S."/>
            <person name="Deng Z."/>
            <person name="Wu W."/>
            <person name="Zeng X."/>
            <person name="Tu M."/>
            <person name="Wang X."/>
            <person name="Huang H."/>
        </authorList>
    </citation>
    <scope>NUCLEOTIDE SEQUENCE</scope>
    <source>
        <strain evidence="4">MT/VB/25A 57/8</strain>
    </source>
</reference>
<evidence type="ECO:0000256" key="3">
    <source>
        <dbReference type="PROSITE-ProRule" id="PRU00708"/>
    </source>
</evidence>
<evidence type="ECO:0000313" key="5">
    <source>
        <dbReference type="Proteomes" id="UP001174677"/>
    </source>
</evidence>
<dbReference type="EMBL" id="JARPOI010000007">
    <property type="protein sequence ID" value="KAJ9177028.1"/>
    <property type="molecule type" value="Genomic_DNA"/>
</dbReference>
<dbReference type="Proteomes" id="UP001174677">
    <property type="component" value="Chromosome 7"/>
</dbReference>
<dbReference type="PANTHER" id="PTHR45717:SF10">
    <property type="entry name" value="OS10G0501000 PROTEIN"/>
    <property type="match status" value="1"/>
</dbReference>
<comment type="caution">
    <text evidence="4">The sequence shown here is derived from an EMBL/GenBank/DDBJ whole genome shotgun (WGS) entry which is preliminary data.</text>
</comment>
<evidence type="ECO:0000256" key="2">
    <source>
        <dbReference type="ARBA" id="ARBA00022737"/>
    </source>
</evidence>
<dbReference type="PANTHER" id="PTHR45717">
    <property type="entry name" value="OS12G0527900 PROTEIN"/>
    <property type="match status" value="1"/>
</dbReference>
<feature type="repeat" description="PPR" evidence="3">
    <location>
        <begin position="176"/>
        <end position="210"/>
    </location>
</feature>
<dbReference type="SUPFAM" id="SSF48452">
    <property type="entry name" value="TPR-like"/>
    <property type="match status" value="1"/>
</dbReference>
<dbReference type="NCBIfam" id="TIGR00756">
    <property type="entry name" value="PPR"/>
    <property type="match status" value="3"/>
</dbReference>
<dbReference type="PROSITE" id="PS51375">
    <property type="entry name" value="PPR"/>
    <property type="match status" value="2"/>
</dbReference>
<evidence type="ECO:0000256" key="1">
    <source>
        <dbReference type="ARBA" id="ARBA00007626"/>
    </source>
</evidence>